<proteinExistence type="predicted"/>
<dbReference type="EMBL" id="MU394306">
    <property type="protein sequence ID" value="KAI6087652.1"/>
    <property type="molecule type" value="Genomic_DNA"/>
</dbReference>
<sequence length="184" mass="20241">MTIMQSSIGGSWFYCDFGYGHEKGQLCASCAYPQVGTPLKRGLVSCNEPRRFPALIEATLTLVTATATIVMYCFNSLVGSSTRSVSNPLFSSMKPTSPLRYIIEPSLTTFFLAIVVYCIAMGVNYYFIMGSKHHDVFIVCGATTGLLVGFACNLNLQQAIFRVLPSTILTAMLVHSYGRRYLLK</sequence>
<gene>
    <name evidence="1" type="ORF">F4821DRAFT_102167</name>
</gene>
<name>A0ACC0D4N9_9PEZI</name>
<accession>A0ACC0D4N9</accession>
<reference evidence="1 2" key="1">
    <citation type="journal article" date="2022" name="New Phytol.">
        <title>Ecological generalism drives hyperdiversity of secondary metabolite gene clusters in xylarialean endophytes.</title>
        <authorList>
            <person name="Franco M.E.E."/>
            <person name="Wisecaver J.H."/>
            <person name="Arnold A.E."/>
            <person name="Ju Y.M."/>
            <person name="Slot J.C."/>
            <person name="Ahrendt S."/>
            <person name="Moore L.P."/>
            <person name="Eastman K.E."/>
            <person name="Scott K."/>
            <person name="Konkel Z."/>
            <person name="Mondo S.J."/>
            <person name="Kuo A."/>
            <person name="Hayes R.D."/>
            <person name="Haridas S."/>
            <person name="Andreopoulos B."/>
            <person name="Riley R."/>
            <person name="LaButti K."/>
            <person name="Pangilinan J."/>
            <person name="Lipzen A."/>
            <person name="Amirebrahimi M."/>
            <person name="Yan J."/>
            <person name="Adam C."/>
            <person name="Keymanesh K."/>
            <person name="Ng V."/>
            <person name="Louie K."/>
            <person name="Northen T."/>
            <person name="Drula E."/>
            <person name="Henrissat B."/>
            <person name="Hsieh H.M."/>
            <person name="Youens-Clark K."/>
            <person name="Lutzoni F."/>
            <person name="Miadlikowska J."/>
            <person name="Eastwood D.C."/>
            <person name="Hamelin R.C."/>
            <person name="Grigoriev I.V."/>
            <person name="U'Ren J.M."/>
        </authorList>
    </citation>
    <scope>NUCLEOTIDE SEQUENCE [LARGE SCALE GENOMIC DNA]</scope>
    <source>
        <strain evidence="1 2">ER1909</strain>
    </source>
</reference>
<protein>
    <submittedName>
        <fullName evidence="1">Uncharacterized protein</fullName>
    </submittedName>
</protein>
<keyword evidence="2" id="KW-1185">Reference proteome</keyword>
<dbReference type="Proteomes" id="UP001497680">
    <property type="component" value="Unassembled WGS sequence"/>
</dbReference>
<evidence type="ECO:0000313" key="2">
    <source>
        <dbReference type="Proteomes" id="UP001497680"/>
    </source>
</evidence>
<comment type="caution">
    <text evidence="1">The sequence shown here is derived from an EMBL/GenBank/DDBJ whole genome shotgun (WGS) entry which is preliminary data.</text>
</comment>
<organism evidence="1 2">
    <name type="scientific">Hypoxylon rubiginosum</name>
    <dbReference type="NCBI Taxonomy" id="110542"/>
    <lineage>
        <taxon>Eukaryota</taxon>
        <taxon>Fungi</taxon>
        <taxon>Dikarya</taxon>
        <taxon>Ascomycota</taxon>
        <taxon>Pezizomycotina</taxon>
        <taxon>Sordariomycetes</taxon>
        <taxon>Xylariomycetidae</taxon>
        <taxon>Xylariales</taxon>
        <taxon>Hypoxylaceae</taxon>
        <taxon>Hypoxylon</taxon>
    </lineage>
</organism>
<evidence type="ECO:0000313" key="1">
    <source>
        <dbReference type="EMBL" id="KAI6087652.1"/>
    </source>
</evidence>